<comment type="caution">
    <text evidence="2">The sequence shown here is derived from an EMBL/GenBank/DDBJ whole genome shotgun (WGS) entry which is preliminary data.</text>
</comment>
<name>A0ABR3K6E4_TRISP</name>
<organism evidence="2 3">
    <name type="scientific">Trichinella spiralis</name>
    <name type="common">Trichina worm</name>
    <dbReference type="NCBI Taxonomy" id="6334"/>
    <lineage>
        <taxon>Eukaryota</taxon>
        <taxon>Metazoa</taxon>
        <taxon>Ecdysozoa</taxon>
        <taxon>Nematoda</taxon>
        <taxon>Enoplea</taxon>
        <taxon>Dorylaimia</taxon>
        <taxon>Trichinellida</taxon>
        <taxon>Trichinellidae</taxon>
        <taxon>Trichinella</taxon>
    </lineage>
</organism>
<sequence>MIINGGRCACGRLVACIVTIIDALASGHRSCVRPLGTESRLDLALARDHWSLTDQGKMEAIMSIFGRSNLQALAKIYPSIHWQSIRPCFELRKAPTAHIHGLRWVRQPAERANDSFCRAKQ</sequence>
<evidence type="ECO:0000256" key="1">
    <source>
        <dbReference type="SAM" id="SignalP"/>
    </source>
</evidence>
<reference evidence="2 3" key="1">
    <citation type="submission" date="2024-07" db="EMBL/GenBank/DDBJ databases">
        <title>Enhanced genomic and transcriptomic resources for Trichinella pseudospiralis and T. spiralis underpin the discovery of pronounced molecular differences between stages and species.</title>
        <authorList>
            <person name="Pasi K.K."/>
            <person name="La Rosa G."/>
            <person name="Gomez-Morales M.A."/>
            <person name="Tosini F."/>
            <person name="Sumanam S."/>
            <person name="Young N.D."/>
            <person name="Chang B.C."/>
            <person name="Robin G.B."/>
        </authorList>
    </citation>
    <scope>NUCLEOTIDE SEQUENCE [LARGE SCALE GENOMIC DNA]</scope>
    <source>
        <strain evidence="2">ISS534</strain>
    </source>
</reference>
<dbReference type="Proteomes" id="UP001558632">
    <property type="component" value="Unassembled WGS sequence"/>
</dbReference>
<evidence type="ECO:0000313" key="3">
    <source>
        <dbReference type="Proteomes" id="UP001558632"/>
    </source>
</evidence>
<feature type="signal peptide" evidence="1">
    <location>
        <begin position="1"/>
        <end position="25"/>
    </location>
</feature>
<keyword evidence="1" id="KW-0732">Signal</keyword>
<gene>
    <name evidence="2" type="ORF">TSPI_08061</name>
</gene>
<proteinExistence type="predicted"/>
<evidence type="ECO:0000313" key="2">
    <source>
        <dbReference type="EMBL" id="KAL1228537.1"/>
    </source>
</evidence>
<keyword evidence="3" id="KW-1185">Reference proteome</keyword>
<feature type="chain" id="PRO_5045554798" evidence="1">
    <location>
        <begin position="26"/>
        <end position="121"/>
    </location>
</feature>
<accession>A0ABR3K6E4</accession>
<dbReference type="EMBL" id="JBEUSY010000507">
    <property type="protein sequence ID" value="KAL1228537.1"/>
    <property type="molecule type" value="Genomic_DNA"/>
</dbReference>
<protein>
    <submittedName>
        <fullName evidence="2">Structural maintenance of chromosomes flexible hinge domain-containing protein</fullName>
    </submittedName>
</protein>